<feature type="coiled-coil region" evidence="1">
    <location>
        <begin position="97"/>
        <end position="124"/>
    </location>
</feature>
<comment type="caution">
    <text evidence="2">The sequence shown here is derived from an EMBL/GenBank/DDBJ whole genome shotgun (WGS) entry which is preliminary data.</text>
</comment>
<dbReference type="EMBL" id="MCZJ01000047">
    <property type="protein sequence ID" value="PMM53599.1"/>
    <property type="molecule type" value="Genomic_DNA"/>
</dbReference>
<protein>
    <submittedName>
        <fullName evidence="2">Uncharacterized protein</fullName>
    </submittedName>
</protein>
<name>A0A1B9QLD6_9VIBR</name>
<accession>A0A1B9QLD6</accession>
<dbReference type="RefSeq" id="WP_017107719.1">
    <property type="nucleotide sequence ID" value="NZ_CAWQOO010001564.1"/>
</dbReference>
<dbReference type="AlphaFoldDB" id="A0A1B9QLD6"/>
<evidence type="ECO:0000256" key="1">
    <source>
        <dbReference type="SAM" id="Coils"/>
    </source>
</evidence>
<gene>
    <name evidence="2" type="ORF">BCT50_14285</name>
</gene>
<dbReference type="Proteomes" id="UP000235554">
    <property type="component" value="Unassembled WGS sequence"/>
</dbReference>
<evidence type="ECO:0000313" key="2">
    <source>
        <dbReference type="EMBL" id="PMM53599.1"/>
    </source>
</evidence>
<sequence length="198" mass="23155">MYIEIEPEQRVIPQITLKRRRSSNVIKKSEVRLFHEAQALLMAIEEQTQEHQKILEKQVLRMIEDKEQALNEYVEKAYDKVIESWLRQQSEWFEHAQHQLAELLNDQQNNFNQVKQELKRSIATSVNSRLTKLNQSDHLIGHLVELLHAEIDDEARNLSVKKITQEDGVVLTIENEDSIISINTVSLINELRAGLDQL</sequence>
<organism evidence="2 3">
    <name type="scientific">Vibrio lentus</name>
    <dbReference type="NCBI Taxonomy" id="136468"/>
    <lineage>
        <taxon>Bacteria</taxon>
        <taxon>Pseudomonadati</taxon>
        <taxon>Pseudomonadota</taxon>
        <taxon>Gammaproteobacteria</taxon>
        <taxon>Vibrionales</taxon>
        <taxon>Vibrionaceae</taxon>
        <taxon>Vibrio</taxon>
    </lineage>
</organism>
<keyword evidence="1" id="KW-0175">Coiled coil</keyword>
<proteinExistence type="predicted"/>
<reference evidence="3" key="1">
    <citation type="submission" date="2016-07" db="EMBL/GenBank/DDBJ databases">
        <title>Nontailed viruses are major unrecognized killers of bacteria in the ocean.</title>
        <authorList>
            <person name="Kauffman K."/>
            <person name="Hussain F."/>
            <person name="Yang J."/>
            <person name="Arevalo P."/>
            <person name="Brown J."/>
            <person name="Cutler M."/>
            <person name="Kelly L."/>
            <person name="Polz M.F."/>
        </authorList>
    </citation>
    <scope>NUCLEOTIDE SEQUENCE [LARGE SCALE GENOMIC DNA]</scope>
    <source>
        <strain evidence="3">10N.261.48.A1</strain>
    </source>
</reference>
<evidence type="ECO:0000313" key="3">
    <source>
        <dbReference type="Proteomes" id="UP000235554"/>
    </source>
</evidence>